<dbReference type="Proteomes" id="UP000190080">
    <property type="component" value="Unassembled WGS sequence"/>
</dbReference>
<evidence type="ECO:0000313" key="4">
    <source>
        <dbReference type="EMBL" id="OPJ59861.1"/>
    </source>
</evidence>
<dbReference type="STRING" id="1450648.CLORY_30780"/>
<accession>A0A1V4IIN1</accession>
<comment type="similarity">
    <text evidence="1">Belongs to the bacterial solute-binding protein 1 family.</text>
</comment>
<dbReference type="PANTHER" id="PTHR43649:SF29">
    <property type="entry name" value="OSMOPROTECTIVE COMPOUNDS-BINDING PROTEIN GGTB"/>
    <property type="match status" value="1"/>
</dbReference>
<evidence type="ECO:0000256" key="1">
    <source>
        <dbReference type="ARBA" id="ARBA00008520"/>
    </source>
</evidence>
<name>A0A1V4IIN1_9CLOT</name>
<feature type="signal peptide" evidence="3">
    <location>
        <begin position="1"/>
        <end position="23"/>
    </location>
</feature>
<dbReference type="InterPro" id="IPR050490">
    <property type="entry name" value="Bact_solute-bd_prot1"/>
</dbReference>
<dbReference type="EMBL" id="MZGV01000038">
    <property type="protein sequence ID" value="OPJ59861.1"/>
    <property type="molecule type" value="Genomic_DNA"/>
</dbReference>
<proteinExistence type="inferred from homology"/>
<keyword evidence="2" id="KW-0813">Transport</keyword>
<dbReference type="OrthoDB" id="41208at2"/>
<evidence type="ECO:0000313" key="5">
    <source>
        <dbReference type="Proteomes" id="UP000190080"/>
    </source>
</evidence>
<dbReference type="AlphaFoldDB" id="A0A1V4IIN1"/>
<organism evidence="4 5">
    <name type="scientific">Clostridium oryzae</name>
    <dbReference type="NCBI Taxonomy" id="1450648"/>
    <lineage>
        <taxon>Bacteria</taxon>
        <taxon>Bacillati</taxon>
        <taxon>Bacillota</taxon>
        <taxon>Clostridia</taxon>
        <taxon>Eubacteriales</taxon>
        <taxon>Clostridiaceae</taxon>
        <taxon>Clostridium</taxon>
    </lineage>
</organism>
<feature type="chain" id="PRO_5039705334" evidence="3">
    <location>
        <begin position="24"/>
        <end position="428"/>
    </location>
</feature>
<reference evidence="4 5" key="1">
    <citation type="submission" date="2017-03" db="EMBL/GenBank/DDBJ databases">
        <title>Genome sequence of Clostridium oryzae DSM 28571.</title>
        <authorList>
            <person name="Poehlein A."/>
            <person name="Daniel R."/>
        </authorList>
    </citation>
    <scope>NUCLEOTIDE SEQUENCE [LARGE SCALE GENOMIC DNA]</scope>
    <source>
        <strain evidence="4 5">DSM 28571</strain>
    </source>
</reference>
<dbReference type="InterPro" id="IPR006059">
    <property type="entry name" value="SBP"/>
</dbReference>
<evidence type="ECO:0000256" key="2">
    <source>
        <dbReference type="ARBA" id="ARBA00022448"/>
    </source>
</evidence>
<dbReference type="Pfam" id="PF01547">
    <property type="entry name" value="SBP_bac_1"/>
    <property type="match status" value="1"/>
</dbReference>
<sequence length="428" mass="47992">MKQFCKRFFVGALTASMFFSLSACSSKSSGGSSNKKQVTLKLWHIWASDSESSKAPFEKVLAQFKKVHPEIKLQVDATENEAFKTKIRAAVAANEAPDIFFYWGGGYMKNFVDAKKLLPLNDYLNDGTKDKLLDGTLSNVTFNGKIYGLPHSMSVGTFFINKELFSKNNVKIPTTWDELLTACKEFKSKGITPMSVGAKDIWPLDMYLDIIETRQAGYQTCFNALSKKGSYEDSGIIEGAKKFQQLIDIGAFNKGAQGLTRDESEVPFYEGKIPMYFNGSWTIGNIMKADSKIKDKIDIIKFPSLSDKSDMNDYTGGASEIFTVNANTKYKKESVTALKYISENLSKELYLAGAGLPVYKDKVDDSKIDSLTKKLVSMTQNAKTYTLWWNTYLDGQDSQLYMNESAKLFAKQITPEQYVKDLQTMNSK</sequence>
<keyword evidence="5" id="KW-1185">Reference proteome</keyword>
<dbReference type="RefSeq" id="WP_079425992.1">
    <property type="nucleotide sequence ID" value="NZ_MZGV01000038.1"/>
</dbReference>
<keyword evidence="3" id="KW-0732">Signal</keyword>
<evidence type="ECO:0000256" key="3">
    <source>
        <dbReference type="SAM" id="SignalP"/>
    </source>
</evidence>
<protein>
    <submittedName>
        <fullName evidence="4">Multiple sugar-binding protein</fullName>
    </submittedName>
</protein>
<dbReference type="Gene3D" id="3.40.190.10">
    <property type="entry name" value="Periplasmic binding protein-like II"/>
    <property type="match status" value="2"/>
</dbReference>
<dbReference type="PANTHER" id="PTHR43649">
    <property type="entry name" value="ARABINOSE-BINDING PROTEIN-RELATED"/>
    <property type="match status" value="1"/>
</dbReference>
<dbReference type="PROSITE" id="PS51257">
    <property type="entry name" value="PROKAR_LIPOPROTEIN"/>
    <property type="match status" value="1"/>
</dbReference>
<gene>
    <name evidence="4" type="primary">msmE_4</name>
    <name evidence="4" type="ORF">CLORY_30780</name>
</gene>
<comment type="caution">
    <text evidence="4">The sequence shown here is derived from an EMBL/GenBank/DDBJ whole genome shotgun (WGS) entry which is preliminary data.</text>
</comment>
<dbReference type="SUPFAM" id="SSF53850">
    <property type="entry name" value="Periplasmic binding protein-like II"/>
    <property type="match status" value="1"/>
</dbReference>